<protein>
    <submittedName>
        <fullName evidence="3">Long-chain-alcohol oxidase FAO4A-like</fullName>
    </submittedName>
</protein>
<gene>
    <name evidence="3" type="ORF">M6B38_145375</name>
</gene>
<reference evidence="3" key="2">
    <citation type="submission" date="2023-04" db="EMBL/GenBank/DDBJ databases">
        <authorList>
            <person name="Bruccoleri R.E."/>
            <person name="Oakeley E.J."/>
            <person name="Faust A.-M."/>
            <person name="Dessus-Babus S."/>
            <person name="Altorfer M."/>
            <person name="Burckhardt D."/>
            <person name="Oertli M."/>
            <person name="Naumann U."/>
            <person name="Petersen F."/>
            <person name="Wong J."/>
        </authorList>
    </citation>
    <scope>NUCLEOTIDE SEQUENCE</scope>
    <source>
        <strain evidence="3">GSM-AAB239-AS_SAM_17_03QT</strain>
        <tissue evidence="3">Leaf</tissue>
    </source>
</reference>
<sequence>MFAFLSPLLLSSTGVLSAPHATTVTLASTTQVPFSDQPPSYSKATPVATLLLLPLSSCSTLTARQPGRTTPFPDSAMSASHVSQVPFFRPSLQPKQHQPQRWSGAEFRGMFSTG</sequence>
<keyword evidence="4" id="KW-1185">Reference proteome</keyword>
<dbReference type="EMBL" id="JANAVB010030816">
    <property type="protein sequence ID" value="KAJ6813089.1"/>
    <property type="molecule type" value="Genomic_DNA"/>
</dbReference>
<evidence type="ECO:0000313" key="3">
    <source>
        <dbReference type="EMBL" id="KAJ6813089.1"/>
    </source>
</evidence>
<evidence type="ECO:0000256" key="2">
    <source>
        <dbReference type="SAM" id="SignalP"/>
    </source>
</evidence>
<feature type="signal peptide" evidence="2">
    <location>
        <begin position="1"/>
        <end position="17"/>
    </location>
</feature>
<feature type="region of interest" description="Disordered" evidence="1">
    <location>
        <begin position="92"/>
        <end position="114"/>
    </location>
</feature>
<accession>A0AAX6FA73</accession>
<feature type="chain" id="PRO_5043433197" evidence="2">
    <location>
        <begin position="18"/>
        <end position="114"/>
    </location>
</feature>
<evidence type="ECO:0000313" key="4">
    <source>
        <dbReference type="Proteomes" id="UP001140949"/>
    </source>
</evidence>
<name>A0AAX6FA73_IRIPA</name>
<dbReference type="Proteomes" id="UP001140949">
    <property type="component" value="Unassembled WGS sequence"/>
</dbReference>
<organism evidence="3 4">
    <name type="scientific">Iris pallida</name>
    <name type="common">Sweet iris</name>
    <dbReference type="NCBI Taxonomy" id="29817"/>
    <lineage>
        <taxon>Eukaryota</taxon>
        <taxon>Viridiplantae</taxon>
        <taxon>Streptophyta</taxon>
        <taxon>Embryophyta</taxon>
        <taxon>Tracheophyta</taxon>
        <taxon>Spermatophyta</taxon>
        <taxon>Magnoliopsida</taxon>
        <taxon>Liliopsida</taxon>
        <taxon>Asparagales</taxon>
        <taxon>Iridaceae</taxon>
        <taxon>Iridoideae</taxon>
        <taxon>Irideae</taxon>
        <taxon>Iris</taxon>
    </lineage>
</organism>
<keyword evidence="2" id="KW-0732">Signal</keyword>
<dbReference type="AlphaFoldDB" id="A0AAX6FA73"/>
<reference evidence="3" key="1">
    <citation type="journal article" date="2023" name="GigaByte">
        <title>Genome assembly of the bearded iris, Iris pallida Lam.</title>
        <authorList>
            <person name="Bruccoleri R.E."/>
            <person name="Oakeley E.J."/>
            <person name="Faust A.M.E."/>
            <person name="Altorfer M."/>
            <person name="Dessus-Babus S."/>
            <person name="Burckhardt D."/>
            <person name="Oertli M."/>
            <person name="Naumann U."/>
            <person name="Petersen F."/>
            <person name="Wong J."/>
        </authorList>
    </citation>
    <scope>NUCLEOTIDE SEQUENCE</scope>
    <source>
        <strain evidence="3">GSM-AAB239-AS_SAM_17_03QT</strain>
    </source>
</reference>
<evidence type="ECO:0000256" key="1">
    <source>
        <dbReference type="SAM" id="MobiDB-lite"/>
    </source>
</evidence>
<comment type="caution">
    <text evidence="3">The sequence shown here is derived from an EMBL/GenBank/DDBJ whole genome shotgun (WGS) entry which is preliminary data.</text>
</comment>
<proteinExistence type="predicted"/>